<accession>A0A9X3AEJ6</accession>
<dbReference type="Pfam" id="PF09438">
    <property type="entry name" value="DUF2017"/>
    <property type="match status" value="1"/>
</dbReference>
<organism evidence="1 2">
    <name type="scientific">Umezawaea endophytica</name>
    <dbReference type="NCBI Taxonomy" id="1654476"/>
    <lineage>
        <taxon>Bacteria</taxon>
        <taxon>Bacillati</taxon>
        <taxon>Actinomycetota</taxon>
        <taxon>Actinomycetes</taxon>
        <taxon>Pseudonocardiales</taxon>
        <taxon>Pseudonocardiaceae</taxon>
        <taxon>Umezawaea</taxon>
    </lineage>
</organism>
<sequence length="185" mass="20902">MICWDRVGDHLVLGLFDQLEIDRLRGYLVGLREVLDARFAEYTHDCPPGKQLGVPYPLVESGDKRLRAIMRRRVGEVGPWREPEVFRPLHKAITRVLASLPDKGGLVQLHSTDCAAAWSRSLTDLRVAMSAAARDADPVLSSRTRFTTRWLKSVVRSLDTTANKAVEPVPQDLVDSINQVRTYWI</sequence>
<keyword evidence="2" id="KW-1185">Reference proteome</keyword>
<dbReference type="EMBL" id="JANYMP010000002">
    <property type="protein sequence ID" value="MCS7475965.1"/>
    <property type="molecule type" value="Genomic_DNA"/>
</dbReference>
<evidence type="ECO:0000313" key="1">
    <source>
        <dbReference type="EMBL" id="MCS7475965.1"/>
    </source>
</evidence>
<proteinExistence type="predicted"/>
<protein>
    <submittedName>
        <fullName evidence="1">Uncharacterized protein</fullName>
    </submittedName>
</protein>
<dbReference type="RefSeq" id="WP_259621488.1">
    <property type="nucleotide sequence ID" value="NZ_JANYMP010000002.1"/>
</dbReference>
<gene>
    <name evidence="1" type="ORF">NZH93_03790</name>
</gene>
<evidence type="ECO:0000313" key="2">
    <source>
        <dbReference type="Proteomes" id="UP001141259"/>
    </source>
</evidence>
<name>A0A9X3AEJ6_9PSEU</name>
<dbReference type="Proteomes" id="UP001141259">
    <property type="component" value="Unassembled WGS sequence"/>
</dbReference>
<dbReference type="InterPro" id="IPR018561">
    <property type="entry name" value="AosR"/>
</dbReference>
<reference evidence="1" key="1">
    <citation type="submission" date="2022-08" db="EMBL/GenBank/DDBJ databases">
        <authorList>
            <person name="Tistechok S."/>
            <person name="Samborskyy M."/>
            <person name="Roman I."/>
        </authorList>
    </citation>
    <scope>NUCLEOTIDE SEQUENCE</scope>
    <source>
        <strain evidence="1">DSM 103496</strain>
    </source>
</reference>
<dbReference type="AlphaFoldDB" id="A0A9X3AEJ6"/>
<comment type="caution">
    <text evidence="1">The sequence shown here is derived from an EMBL/GenBank/DDBJ whole genome shotgun (WGS) entry which is preliminary data.</text>
</comment>